<dbReference type="AlphaFoldDB" id="A0A8H7A5U6"/>
<feature type="compositionally biased region" description="Polar residues" evidence="1">
    <location>
        <begin position="1"/>
        <end position="11"/>
    </location>
</feature>
<comment type="caution">
    <text evidence="3">The sequence shown here is derived from an EMBL/GenBank/DDBJ whole genome shotgun (WGS) entry which is preliminary data.</text>
</comment>
<keyword evidence="2" id="KW-0812">Transmembrane</keyword>
<feature type="compositionally biased region" description="Polar residues" evidence="1">
    <location>
        <begin position="19"/>
        <end position="44"/>
    </location>
</feature>
<feature type="region of interest" description="Disordered" evidence="1">
    <location>
        <begin position="1"/>
        <end position="53"/>
    </location>
</feature>
<gene>
    <name evidence="3" type="ORF">GJ744_004295</name>
</gene>
<name>A0A8H7A5U6_9EURO</name>
<proteinExistence type="predicted"/>
<dbReference type="OrthoDB" id="3254104at2759"/>
<keyword evidence="4" id="KW-1185">Reference proteome</keyword>
<feature type="transmembrane region" description="Helical" evidence="2">
    <location>
        <begin position="212"/>
        <end position="231"/>
    </location>
</feature>
<feature type="transmembrane region" description="Helical" evidence="2">
    <location>
        <begin position="137"/>
        <end position="167"/>
    </location>
</feature>
<dbReference type="EMBL" id="JAACFV010000196">
    <property type="protein sequence ID" value="KAF7503118.1"/>
    <property type="molecule type" value="Genomic_DNA"/>
</dbReference>
<keyword evidence="2" id="KW-1133">Transmembrane helix</keyword>
<evidence type="ECO:0000256" key="1">
    <source>
        <dbReference type="SAM" id="MobiDB-lite"/>
    </source>
</evidence>
<evidence type="ECO:0000256" key="2">
    <source>
        <dbReference type="SAM" id="Phobius"/>
    </source>
</evidence>
<protein>
    <submittedName>
        <fullName evidence="3">Uncharacterized protein</fullName>
    </submittedName>
</protein>
<organism evidence="3 4">
    <name type="scientific">Endocarpon pusillum</name>
    <dbReference type="NCBI Taxonomy" id="364733"/>
    <lineage>
        <taxon>Eukaryota</taxon>
        <taxon>Fungi</taxon>
        <taxon>Dikarya</taxon>
        <taxon>Ascomycota</taxon>
        <taxon>Pezizomycotina</taxon>
        <taxon>Eurotiomycetes</taxon>
        <taxon>Chaetothyriomycetidae</taxon>
        <taxon>Verrucariales</taxon>
        <taxon>Verrucariaceae</taxon>
        <taxon>Endocarpon</taxon>
    </lineage>
</organism>
<keyword evidence="2" id="KW-0472">Membrane</keyword>
<evidence type="ECO:0000313" key="4">
    <source>
        <dbReference type="Proteomes" id="UP000606974"/>
    </source>
</evidence>
<accession>A0A8H7A5U6</accession>
<dbReference type="Proteomes" id="UP000606974">
    <property type="component" value="Unassembled WGS sequence"/>
</dbReference>
<feature type="transmembrane region" description="Helical" evidence="2">
    <location>
        <begin position="179"/>
        <end position="200"/>
    </location>
</feature>
<feature type="transmembrane region" description="Helical" evidence="2">
    <location>
        <begin position="91"/>
        <end position="110"/>
    </location>
</feature>
<evidence type="ECO:0000313" key="3">
    <source>
        <dbReference type="EMBL" id="KAF7503118.1"/>
    </source>
</evidence>
<sequence length="266" mass="29407">MGLFTKDSTGPSPYPTEEYPSNQQYPYQSSAHSLPRTDSSLSESNTRKNRIMDYRPPTRQARAILEKAPAQETEYMGMLLHQSQVIEKRPYWNILAAACTWILLAGFIVLPGTYTSFQNSDIIEAAKKDQSNVGNKILASIANIGLLIVAAILCGIGVLGVTGLWLKWRANYIWLINKVLLPALLNSVMGLLSTLVNVLSKPDKHFSLTAQVTTGVTGGLTLIWTLMFLYYNNYLLDAVKADHRRAYGDQDAKDAIADNNGQPVVV</sequence>
<reference evidence="3" key="1">
    <citation type="submission" date="2020-02" db="EMBL/GenBank/DDBJ databases">
        <authorList>
            <person name="Palmer J.M."/>
        </authorList>
    </citation>
    <scope>NUCLEOTIDE SEQUENCE</scope>
    <source>
        <strain evidence="3">EPUS1.4</strain>
        <tissue evidence="3">Thallus</tissue>
    </source>
</reference>